<keyword evidence="4" id="KW-1185">Reference proteome</keyword>
<evidence type="ECO:0000313" key="4">
    <source>
        <dbReference type="Proteomes" id="UP000703269"/>
    </source>
</evidence>
<dbReference type="OrthoDB" id="2745134at2759"/>
<evidence type="ECO:0000256" key="1">
    <source>
        <dbReference type="SAM" id="Phobius"/>
    </source>
</evidence>
<protein>
    <recommendedName>
        <fullName evidence="2">DUF6533 domain-containing protein</fullName>
    </recommendedName>
</protein>
<reference evidence="3 4" key="1">
    <citation type="submission" date="2021-08" db="EMBL/GenBank/DDBJ databases">
        <title>Draft Genome Sequence of Phanerochaete sordida strain YK-624.</title>
        <authorList>
            <person name="Mori T."/>
            <person name="Dohra H."/>
            <person name="Suzuki T."/>
            <person name="Kawagishi H."/>
            <person name="Hirai H."/>
        </authorList>
    </citation>
    <scope>NUCLEOTIDE SEQUENCE [LARGE SCALE GENOMIC DNA]</scope>
    <source>
        <strain evidence="3 4">YK-624</strain>
    </source>
</reference>
<keyword evidence="1" id="KW-0812">Transmembrane</keyword>
<comment type="caution">
    <text evidence="3">The sequence shown here is derived from an EMBL/GenBank/DDBJ whole genome shotgun (WGS) entry which is preliminary data.</text>
</comment>
<dbReference type="Pfam" id="PF20151">
    <property type="entry name" value="DUF6533"/>
    <property type="match status" value="1"/>
</dbReference>
<dbReference type="Proteomes" id="UP000703269">
    <property type="component" value="Unassembled WGS sequence"/>
</dbReference>
<dbReference type="InterPro" id="IPR045340">
    <property type="entry name" value="DUF6533"/>
</dbReference>
<organism evidence="3 4">
    <name type="scientific">Phanerochaete sordida</name>
    <dbReference type="NCBI Taxonomy" id="48140"/>
    <lineage>
        <taxon>Eukaryota</taxon>
        <taxon>Fungi</taxon>
        <taxon>Dikarya</taxon>
        <taxon>Basidiomycota</taxon>
        <taxon>Agaricomycotina</taxon>
        <taxon>Agaricomycetes</taxon>
        <taxon>Polyporales</taxon>
        <taxon>Phanerochaetaceae</taxon>
        <taxon>Phanerochaete</taxon>
    </lineage>
</organism>
<feature type="transmembrane region" description="Helical" evidence="1">
    <location>
        <begin position="47"/>
        <end position="73"/>
    </location>
</feature>
<sequence length="81" mass="8941">MSSEYVELIQSLQLGGYIALSCFALAVYELAITLADEIRIVWRGKRNVMSILCAANRWLLLLPVINGLVGALYTSQLSLPL</sequence>
<dbReference type="AlphaFoldDB" id="A0A9P3GH42"/>
<feature type="transmembrane region" description="Helical" evidence="1">
    <location>
        <begin position="14"/>
        <end position="35"/>
    </location>
</feature>
<name>A0A9P3GH42_9APHY</name>
<proteinExistence type="predicted"/>
<gene>
    <name evidence="3" type="ORF">PsYK624_108670</name>
</gene>
<keyword evidence="1" id="KW-1133">Transmembrane helix</keyword>
<evidence type="ECO:0000259" key="2">
    <source>
        <dbReference type="Pfam" id="PF20151"/>
    </source>
</evidence>
<dbReference type="EMBL" id="BPQB01000042">
    <property type="protein sequence ID" value="GJE94696.1"/>
    <property type="molecule type" value="Genomic_DNA"/>
</dbReference>
<accession>A0A9P3GH42</accession>
<evidence type="ECO:0000313" key="3">
    <source>
        <dbReference type="EMBL" id="GJE94696.1"/>
    </source>
</evidence>
<keyword evidence="1" id="KW-0472">Membrane</keyword>
<feature type="domain" description="DUF6533" evidence="2">
    <location>
        <begin position="17"/>
        <end position="62"/>
    </location>
</feature>